<feature type="domain" description="ABC3 transporter permease C-terminal" evidence="7">
    <location>
        <begin position="295"/>
        <end position="423"/>
    </location>
</feature>
<dbReference type="RefSeq" id="WP_005816640.1">
    <property type="nucleotide sequence ID" value="NZ_JGCY01000257.1"/>
</dbReference>
<keyword evidence="5 6" id="KW-0472">Membrane</keyword>
<gene>
    <name evidence="9" type="ORF">M124_1301</name>
</gene>
<feature type="domain" description="MacB-like periplasmic core" evidence="8">
    <location>
        <begin position="24"/>
        <end position="247"/>
    </location>
</feature>
<dbReference type="Pfam" id="PF12704">
    <property type="entry name" value="MacB_PCD"/>
    <property type="match status" value="1"/>
</dbReference>
<dbReference type="AlphaFoldDB" id="A0A015SXB8"/>
<evidence type="ECO:0000256" key="4">
    <source>
        <dbReference type="ARBA" id="ARBA00022989"/>
    </source>
</evidence>
<dbReference type="Pfam" id="PF02687">
    <property type="entry name" value="FtsX"/>
    <property type="match status" value="1"/>
</dbReference>
<evidence type="ECO:0000259" key="7">
    <source>
        <dbReference type="Pfam" id="PF02687"/>
    </source>
</evidence>
<evidence type="ECO:0000313" key="9">
    <source>
        <dbReference type="EMBL" id="EXY74907.1"/>
    </source>
</evidence>
<dbReference type="GO" id="GO:0005886">
    <property type="term" value="C:plasma membrane"/>
    <property type="evidence" value="ECO:0007669"/>
    <property type="project" value="UniProtKB-SubCell"/>
</dbReference>
<dbReference type="GO" id="GO:0022857">
    <property type="term" value="F:transmembrane transporter activity"/>
    <property type="evidence" value="ECO:0007669"/>
    <property type="project" value="TreeGrafter"/>
</dbReference>
<evidence type="ECO:0000256" key="3">
    <source>
        <dbReference type="ARBA" id="ARBA00022692"/>
    </source>
</evidence>
<evidence type="ECO:0000256" key="2">
    <source>
        <dbReference type="ARBA" id="ARBA00022475"/>
    </source>
</evidence>
<evidence type="ECO:0000313" key="10">
    <source>
        <dbReference type="Proteomes" id="UP000020529"/>
    </source>
</evidence>
<dbReference type="GeneID" id="60369704"/>
<name>A0A015SXB8_BACFG</name>
<comment type="caution">
    <text evidence="9">The sequence shown here is derived from an EMBL/GenBank/DDBJ whole genome shotgun (WGS) entry which is preliminary data.</text>
</comment>
<reference evidence="9 10" key="1">
    <citation type="submission" date="2014-02" db="EMBL/GenBank/DDBJ databases">
        <authorList>
            <person name="Sears C."/>
            <person name="Carroll K."/>
            <person name="Sack B.R."/>
            <person name="Qadri F."/>
            <person name="Myers L.L."/>
            <person name="Chung G.-T."/>
            <person name="Escheverria P."/>
            <person name="Fraser C.M."/>
            <person name="Sadzewicz L."/>
            <person name="Shefchek K.A."/>
            <person name="Tallon L."/>
            <person name="Das S.P."/>
            <person name="Daugherty S."/>
            <person name="Mongodin E.F."/>
        </authorList>
    </citation>
    <scope>NUCLEOTIDE SEQUENCE [LARGE SCALE GENOMIC DNA]</scope>
    <source>
        <strain evidence="10">3988T(B)14</strain>
    </source>
</reference>
<dbReference type="InterPro" id="IPR025857">
    <property type="entry name" value="MacB_PCD"/>
</dbReference>
<evidence type="ECO:0000256" key="5">
    <source>
        <dbReference type="ARBA" id="ARBA00023136"/>
    </source>
</evidence>
<dbReference type="PATRIC" id="fig|1339315.3.peg.2081"/>
<proteinExistence type="predicted"/>
<evidence type="ECO:0000256" key="1">
    <source>
        <dbReference type="ARBA" id="ARBA00004651"/>
    </source>
</evidence>
<feature type="transmembrane region" description="Helical" evidence="6">
    <location>
        <begin position="345"/>
        <end position="369"/>
    </location>
</feature>
<dbReference type="EMBL" id="JGCY01000257">
    <property type="protein sequence ID" value="EXY74907.1"/>
    <property type="molecule type" value="Genomic_DNA"/>
</dbReference>
<evidence type="ECO:0000259" key="8">
    <source>
        <dbReference type="Pfam" id="PF12704"/>
    </source>
</evidence>
<feature type="transmembrane region" description="Helical" evidence="6">
    <location>
        <begin position="21"/>
        <end position="39"/>
    </location>
</feature>
<dbReference type="InterPro" id="IPR003838">
    <property type="entry name" value="ABC3_permease_C"/>
</dbReference>
<protein>
    <submittedName>
        <fullName evidence="9">FtsX-like permease family protein</fullName>
    </submittedName>
</protein>
<keyword evidence="3 6" id="KW-0812">Transmembrane</keyword>
<dbReference type="Proteomes" id="UP000020529">
    <property type="component" value="Unassembled WGS sequence"/>
</dbReference>
<comment type="subcellular location">
    <subcellularLocation>
        <location evidence="1">Cell membrane</location>
        <topology evidence="1">Multi-pass membrane protein</topology>
    </subcellularLocation>
</comment>
<evidence type="ECO:0000256" key="6">
    <source>
        <dbReference type="SAM" id="Phobius"/>
    </source>
</evidence>
<dbReference type="InterPro" id="IPR050250">
    <property type="entry name" value="Macrolide_Exporter_MacB"/>
</dbReference>
<organism evidence="9 10">
    <name type="scientific">Bacteroides fragilis str. 3988T(B)14</name>
    <dbReference type="NCBI Taxonomy" id="1339315"/>
    <lineage>
        <taxon>Bacteria</taxon>
        <taxon>Pseudomonadati</taxon>
        <taxon>Bacteroidota</taxon>
        <taxon>Bacteroidia</taxon>
        <taxon>Bacteroidales</taxon>
        <taxon>Bacteroidaceae</taxon>
        <taxon>Bacteroides</taxon>
    </lineage>
</organism>
<sequence>MIKQYFKQALAQLRQQPLLTTISVLGTALTICLIMVVVMQQQIKTTPFAPESNRNRLLHVKQMSTSNKNWSDDGSSNGPMGLQTAKGCFEGLTTAEEVSIYTIPETMQVALPRGVRTGIDALETDGAFWRIFDFSFIDGKPYSDAEVKSGLPVAVITESVARLLFGTSHQVSGKEILVNDAVYRISGVVKDVSSMASTAYAQIWVPYSSTHITGGDNTWCDGIMGVMRVVILARSSSDFEAIRAECERRRLAYNAGLGDYFVFYRGQPDDQLTMSQHKWANVQPDMAAYFRQQVIIFLILLLVPAINLSSMTHSRLRQRVAEIGVRRSFGATRGGVMGQIVAENLVLTLMAGVVGLLFCLIISYCWGGTLFADSRLMYLNTAPVIEWKMLFKFSTFIYALLFCLALNLLSSGWPAWRASRMSIINALSGKLN</sequence>
<feature type="transmembrane region" description="Helical" evidence="6">
    <location>
        <begin position="389"/>
        <end position="410"/>
    </location>
</feature>
<accession>A0A015SXB8</accession>
<keyword evidence="4 6" id="KW-1133">Transmembrane helix</keyword>
<dbReference type="PANTHER" id="PTHR30572:SF18">
    <property type="entry name" value="ABC-TYPE MACROLIDE FAMILY EXPORT SYSTEM PERMEASE COMPONENT 2"/>
    <property type="match status" value="1"/>
</dbReference>
<dbReference type="PANTHER" id="PTHR30572">
    <property type="entry name" value="MEMBRANE COMPONENT OF TRANSPORTER-RELATED"/>
    <property type="match status" value="1"/>
</dbReference>
<feature type="transmembrane region" description="Helical" evidence="6">
    <location>
        <begin position="290"/>
        <end position="309"/>
    </location>
</feature>
<keyword evidence="2" id="KW-1003">Cell membrane</keyword>